<reference evidence="3" key="1">
    <citation type="journal article" date="2020" name="Nature">
        <title>Giant virus diversity and host interactions through global metagenomics.</title>
        <authorList>
            <person name="Schulz F."/>
            <person name="Roux S."/>
            <person name="Paez-Espino D."/>
            <person name="Jungbluth S."/>
            <person name="Walsh D.A."/>
            <person name="Denef V.J."/>
            <person name="McMahon K.D."/>
            <person name="Konstantinidis K.T."/>
            <person name="Eloe-Fadrosh E.A."/>
            <person name="Kyrpides N.C."/>
            <person name="Woyke T."/>
        </authorList>
    </citation>
    <scope>NUCLEOTIDE SEQUENCE</scope>
    <source>
        <strain evidence="3">GVMAG-S-ERX555997-44</strain>
    </source>
</reference>
<dbReference type="GO" id="GO:0005736">
    <property type="term" value="C:RNA polymerase I complex"/>
    <property type="evidence" value="ECO:0007669"/>
    <property type="project" value="TreeGrafter"/>
</dbReference>
<dbReference type="GO" id="GO:0042797">
    <property type="term" value="P:tRNA transcription by RNA polymerase III"/>
    <property type="evidence" value="ECO:0007669"/>
    <property type="project" value="TreeGrafter"/>
</dbReference>
<dbReference type="InterPro" id="IPR000783">
    <property type="entry name" value="RNA_pol_subH/Rpb5_C"/>
</dbReference>
<dbReference type="Pfam" id="PF01191">
    <property type="entry name" value="RNA_pol_Rpb5_C"/>
    <property type="match status" value="1"/>
</dbReference>
<dbReference type="GO" id="GO:0005665">
    <property type="term" value="C:RNA polymerase II, core complex"/>
    <property type="evidence" value="ECO:0007669"/>
    <property type="project" value="TreeGrafter"/>
</dbReference>
<feature type="domain" description="RNA polymerase subunit H/Rpb5 C-terminal" evidence="2">
    <location>
        <begin position="145"/>
        <end position="218"/>
    </location>
</feature>
<evidence type="ECO:0000259" key="2">
    <source>
        <dbReference type="Pfam" id="PF01191"/>
    </source>
</evidence>
<dbReference type="EMBL" id="MN738797">
    <property type="protein sequence ID" value="QHT37458.1"/>
    <property type="molecule type" value="Genomic_DNA"/>
</dbReference>
<dbReference type="SUPFAM" id="SSF55287">
    <property type="entry name" value="RPB5-like RNA polymerase subunit"/>
    <property type="match status" value="1"/>
</dbReference>
<evidence type="ECO:0000256" key="1">
    <source>
        <dbReference type="ARBA" id="ARBA00023163"/>
    </source>
</evidence>
<dbReference type="PANTHER" id="PTHR10535:SF0">
    <property type="entry name" value="DNA-DIRECTED RNA POLYMERASES I, II, AND III SUBUNIT RPABC1"/>
    <property type="match status" value="1"/>
</dbReference>
<dbReference type="GO" id="GO:0006362">
    <property type="term" value="P:transcription elongation by RNA polymerase I"/>
    <property type="evidence" value="ECO:0007669"/>
    <property type="project" value="TreeGrafter"/>
</dbReference>
<dbReference type="GO" id="GO:0003899">
    <property type="term" value="F:DNA-directed RNA polymerase activity"/>
    <property type="evidence" value="ECO:0007669"/>
    <property type="project" value="InterPro"/>
</dbReference>
<proteinExistence type="predicted"/>
<protein>
    <recommendedName>
        <fullName evidence="2">RNA polymerase subunit H/Rpb5 C-terminal domain-containing protein</fullName>
    </recommendedName>
</protein>
<dbReference type="PIRSF" id="PIRSF000747">
    <property type="entry name" value="RPB5"/>
    <property type="match status" value="1"/>
</dbReference>
<dbReference type="PANTHER" id="PTHR10535">
    <property type="entry name" value="DNA-DIRECTED RNA POLYMERASES I, II, AND III SUBUNIT RPABC1"/>
    <property type="match status" value="1"/>
</dbReference>
<keyword evidence="1" id="KW-0804">Transcription</keyword>
<dbReference type="InterPro" id="IPR035913">
    <property type="entry name" value="RPB5-like_sf"/>
</dbReference>
<dbReference type="GO" id="GO:0003677">
    <property type="term" value="F:DNA binding"/>
    <property type="evidence" value="ECO:0007669"/>
    <property type="project" value="InterPro"/>
</dbReference>
<accession>A0A6C0F709</accession>
<dbReference type="Gene3D" id="3.90.940.20">
    <property type="entry name" value="RPB5-like RNA polymerase subunit"/>
    <property type="match status" value="1"/>
</dbReference>
<name>A0A6C0F709_9ZZZZ</name>
<dbReference type="GO" id="GO:0006366">
    <property type="term" value="P:transcription by RNA polymerase II"/>
    <property type="evidence" value="ECO:0007669"/>
    <property type="project" value="TreeGrafter"/>
</dbReference>
<organism evidence="3">
    <name type="scientific">viral metagenome</name>
    <dbReference type="NCBI Taxonomy" id="1070528"/>
    <lineage>
        <taxon>unclassified sequences</taxon>
        <taxon>metagenomes</taxon>
        <taxon>organismal metagenomes</taxon>
    </lineage>
</organism>
<dbReference type="AlphaFoldDB" id="A0A6C0F709"/>
<dbReference type="InterPro" id="IPR014381">
    <property type="entry name" value="Arch_Rpo5/euc_Rpb5"/>
</dbReference>
<dbReference type="GO" id="GO:0005666">
    <property type="term" value="C:RNA polymerase III complex"/>
    <property type="evidence" value="ECO:0007669"/>
    <property type="project" value="TreeGrafter"/>
</dbReference>
<sequence>MNNQKQTSFTVSKIYKSRKNLLTILEKRGFDISDYNNFGINEIQAMYVNKQLDMLLSKKNGKKIYVKYHVTHKNGSSTFPKLRDSHINDYIDDLYNLEEILNKEDELLIIVKDQNINKTLEEYMEFIFIKDNHYINILKIKELLFNILEHCMVPEHKILTEKEKEKIYEKYKIMQDSELPEISRFDPIAKVLGVRPGELCEITRSSKTSITSKYYRLCS</sequence>
<evidence type="ECO:0000313" key="3">
    <source>
        <dbReference type="EMBL" id="QHT37458.1"/>
    </source>
</evidence>